<reference evidence="3" key="1">
    <citation type="journal article" date="2019" name="Int. J. Syst. Evol. Microbiol.">
        <title>The Global Catalogue of Microorganisms (GCM) 10K type strain sequencing project: providing services to taxonomists for standard genome sequencing and annotation.</title>
        <authorList>
            <consortium name="The Broad Institute Genomics Platform"/>
            <consortium name="The Broad Institute Genome Sequencing Center for Infectious Disease"/>
            <person name="Wu L."/>
            <person name="Ma J."/>
        </authorList>
    </citation>
    <scope>NUCLEOTIDE SEQUENCE [LARGE SCALE GENOMIC DNA]</scope>
    <source>
        <strain evidence="3">CGMCC 1.10832</strain>
    </source>
</reference>
<keyword evidence="1" id="KW-0812">Transmembrane</keyword>
<comment type="caution">
    <text evidence="2">The sequence shown here is derived from an EMBL/GenBank/DDBJ whole genome shotgun (WGS) entry which is preliminary data.</text>
</comment>
<keyword evidence="1" id="KW-1133">Transmembrane helix</keyword>
<gene>
    <name evidence="2" type="ORF">GCM10011506_29880</name>
</gene>
<evidence type="ECO:0000313" key="2">
    <source>
        <dbReference type="EMBL" id="GGC42318.1"/>
    </source>
</evidence>
<protein>
    <submittedName>
        <fullName evidence="2">Uncharacterized protein</fullName>
    </submittedName>
</protein>
<proteinExistence type="predicted"/>
<dbReference type="EMBL" id="BMEC01000010">
    <property type="protein sequence ID" value="GGC42318.1"/>
    <property type="molecule type" value="Genomic_DNA"/>
</dbReference>
<name>A0ABQ1MKQ1_9BACT</name>
<accession>A0ABQ1MKQ1</accession>
<sequence>MKNEDVNQPFRLNTTLNMGHMLLSSISLLIVVISMWVNVHVKLAKLELEVNTQKEKHINLKLTQDKLLQQINNTTTEMTKLLYEIKIELKDKADKLTDFKKSH</sequence>
<feature type="transmembrane region" description="Helical" evidence="1">
    <location>
        <begin position="20"/>
        <end position="39"/>
    </location>
</feature>
<evidence type="ECO:0000313" key="3">
    <source>
        <dbReference type="Proteomes" id="UP000636010"/>
    </source>
</evidence>
<dbReference type="Proteomes" id="UP000636010">
    <property type="component" value="Unassembled WGS sequence"/>
</dbReference>
<dbReference type="RefSeq" id="WP_188464923.1">
    <property type="nucleotide sequence ID" value="NZ_BAABHU010000010.1"/>
</dbReference>
<evidence type="ECO:0000256" key="1">
    <source>
        <dbReference type="SAM" id="Phobius"/>
    </source>
</evidence>
<keyword evidence="3" id="KW-1185">Reference proteome</keyword>
<keyword evidence="1" id="KW-0472">Membrane</keyword>
<organism evidence="2 3">
    <name type="scientific">Marivirga lumbricoides</name>
    <dbReference type="NCBI Taxonomy" id="1046115"/>
    <lineage>
        <taxon>Bacteria</taxon>
        <taxon>Pseudomonadati</taxon>
        <taxon>Bacteroidota</taxon>
        <taxon>Cytophagia</taxon>
        <taxon>Cytophagales</taxon>
        <taxon>Marivirgaceae</taxon>
        <taxon>Marivirga</taxon>
    </lineage>
</organism>